<dbReference type="Proteomes" id="UP000055019">
    <property type="component" value="Unassembled WGS sequence"/>
</dbReference>
<evidence type="ECO:0000313" key="1">
    <source>
        <dbReference type="EMBL" id="SAL43246.1"/>
    </source>
</evidence>
<gene>
    <name evidence="1" type="ORF">AWB74_01795</name>
</gene>
<sequence length="36" mass="3949">MLHARLARAVNQTSIIDIFADAQSADNRVSPVFAYS</sequence>
<proteinExistence type="predicted"/>
<reference evidence="1" key="1">
    <citation type="submission" date="2016-01" db="EMBL/GenBank/DDBJ databases">
        <authorList>
            <person name="Peeters C."/>
        </authorList>
    </citation>
    <scope>NUCLEOTIDE SEQUENCE [LARGE SCALE GENOMIC DNA]</scope>
    <source>
        <strain evidence="1">LMG 29317</strain>
    </source>
</reference>
<protein>
    <submittedName>
        <fullName evidence="1">Uncharacterized protein</fullName>
    </submittedName>
</protein>
<name>A0A158HFX8_9BURK</name>
<dbReference type="EMBL" id="FCOM02000005">
    <property type="protein sequence ID" value="SAL43246.1"/>
    <property type="molecule type" value="Genomic_DNA"/>
</dbReference>
<organism evidence="1 2">
    <name type="scientific">Caballeronia arvi</name>
    <dbReference type="NCBI Taxonomy" id="1777135"/>
    <lineage>
        <taxon>Bacteria</taxon>
        <taxon>Pseudomonadati</taxon>
        <taxon>Pseudomonadota</taxon>
        <taxon>Betaproteobacteria</taxon>
        <taxon>Burkholderiales</taxon>
        <taxon>Burkholderiaceae</taxon>
        <taxon>Caballeronia</taxon>
    </lineage>
</organism>
<evidence type="ECO:0000313" key="2">
    <source>
        <dbReference type="Proteomes" id="UP000055019"/>
    </source>
</evidence>
<dbReference type="AlphaFoldDB" id="A0A158HFX8"/>
<keyword evidence="2" id="KW-1185">Reference proteome</keyword>
<accession>A0A158HFX8</accession>
<comment type="caution">
    <text evidence="1">The sequence shown here is derived from an EMBL/GenBank/DDBJ whole genome shotgun (WGS) entry which is preliminary data.</text>
</comment>